<evidence type="ECO:0000259" key="10">
    <source>
        <dbReference type="Pfam" id="PF08801"/>
    </source>
</evidence>
<feature type="domain" description="Nucleoporin Nup133/Nup155-like N-terminal" evidence="10">
    <location>
        <begin position="79"/>
        <end position="451"/>
    </location>
</feature>
<evidence type="ECO:0000256" key="3">
    <source>
        <dbReference type="ARBA" id="ARBA00022448"/>
    </source>
</evidence>
<keyword evidence="4" id="KW-0509">mRNA transport</keyword>
<dbReference type="InParanoid" id="B3M365"/>
<dbReference type="GO" id="GO:0031080">
    <property type="term" value="C:nuclear pore outer ring"/>
    <property type="evidence" value="ECO:0007669"/>
    <property type="project" value="TreeGrafter"/>
</dbReference>
<dbReference type="GO" id="GO:0006606">
    <property type="term" value="P:protein import into nucleus"/>
    <property type="evidence" value="ECO:0007669"/>
    <property type="project" value="TreeGrafter"/>
</dbReference>
<dbReference type="PANTHER" id="PTHR13405">
    <property type="entry name" value="NUCLEAR PORE COMPLEX PROTEIN NUP133"/>
    <property type="match status" value="1"/>
</dbReference>
<accession>B3M365</accession>
<organism evidence="11 12">
    <name type="scientific">Drosophila ananassae</name>
    <name type="common">Fruit fly</name>
    <dbReference type="NCBI Taxonomy" id="7217"/>
    <lineage>
        <taxon>Eukaryota</taxon>
        <taxon>Metazoa</taxon>
        <taxon>Ecdysozoa</taxon>
        <taxon>Arthropoda</taxon>
        <taxon>Hexapoda</taxon>
        <taxon>Insecta</taxon>
        <taxon>Pterygota</taxon>
        <taxon>Neoptera</taxon>
        <taxon>Endopterygota</taxon>
        <taxon>Diptera</taxon>
        <taxon>Brachycera</taxon>
        <taxon>Muscomorpha</taxon>
        <taxon>Ephydroidea</taxon>
        <taxon>Drosophilidae</taxon>
        <taxon>Drosophila</taxon>
        <taxon>Sophophora</taxon>
    </lineage>
</organism>
<evidence type="ECO:0000256" key="1">
    <source>
        <dbReference type="ARBA" id="ARBA00004259"/>
    </source>
</evidence>
<dbReference type="InterPro" id="IPR015943">
    <property type="entry name" value="WD40/YVTN_repeat-like_dom_sf"/>
</dbReference>
<dbReference type="GO" id="GO:0017056">
    <property type="term" value="F:structural constituent of nuclear pore"/>
    <property type="evidence" value="ECO:0007669"/>
    <property type="project" value="InterPro"/>
</dbReference>
<dbReference type="HOGENOM" id="CLU_008593_1_0_1"/>
<dbReference type="AlphaFoldDB" id="B3M365"/>
<evidence type="ECO:0000259" key="9">
    <source>
        <dbReference type="Pfam" id="PF03177"/>
    </source>
</evidence>
<dbReference type="Gene3D" id="1.25.40.700">
    <property type="match status" value="1"/>
</dbReference>
<dbReference type="GO" id="GO:0016973">
    <property type="term" value="P:poly(A)+ mRNA export from nucleus"/>
    <property type="evidence" value="ECO:0007669"/>
    <property type="project" value="TreeGrafter"/>
</dbReference>
<keyword evidence="7" id="KW-0539">Nucleus</keyword>
<evidence type="ECO:0008006" key="13">
    <source>
        <dbReference type="Google" id="ProtNLM"/>
    </source>
</evidence>
<reference evidence="11 12" key="1">
    <citation type="journal article" date="2007" name="Nature">
        <title>Evolution of genes and genomes on the Drosophila phylogeny.</title>
        <authorList>
            <consortium name="Drosophila 12 Genomes Consortium"/>
            <person name="Clark A.G."/>
            <person name="Eisen M.B."/>
            <person name="Smith D.R."/>
            <person name="Bergman C.M."/>
            <person name="Oliver B."/>
            <person name="Markow T.A."/>
            <person name="Kaufman T.C."/>
            <person name="Kellis M."/>
            <person name="Gelbart W."/>
            <person name="Iyer V.N."/>
            <person name="Pollard D.A."/>
            <person name="Sackton T.B."/>
            <person name="Larracuente A.M."/>
            <person name="Singh N.D."/>
            <person name="Abad J.P."/>
            <person name="Abt D.N."/>
            <person name="Adryan B."/>
            <person name="Aguade M."/>
            <person name="Akashi H."/>
            <person name="Anderson W.W."/>
            <person name="Aquadro C.F."/>
            <person name="Ardell D.H."/>
            <person name="Arguello R."/>
            <person name="Artieri C.G."/>
            <person name="Barbash D.A."/>
            <person name="Barker D."/>
            <person name="Barsanti P."/>
            <person name="Batterham P."/>
            <person name="Batzoglou S."/>
            <person name="Begun D."/>
            <person name="Bhutkar A."/>
            <person name="Blanco E."/>
            <person name="Bosak S.A."/>
            <person name="Bradley R.K."/>
            <person name="Brand A.D."/>
            <person name="Brent M.R."/>
            <person name="Brooks A.N."/>
            <person name="Brown R.H."/>
            <person name="Butlin R.K."/>
            <person name="Caggese C."/>
            <person name="Calvi B.R."/>
            <person name="Bernardo de Carvalho A."/>
            <person name="Caspi A."/>
            <person name="Castrezana S."/>
            <person name="Celniker S.E."/>
            <person name="Chang J.L."/>
            <person name="Chapple C."/>
            <person name="Chatterji S."/>
            <person name="Chinwalla A."/>
            <person name="Civetta A."/>
            <person name="Clifton S.W."/>
            <person name="Comeron J.M."/>
            <person name="Costello J.C."/>
            <person name="Coyne J.A."/>
            <person name="Daub J."/>
            <person name="David R.G."/>
            <person name="Delcher A.L."/>
            <person name="Delehaunty K."/>
            <person name="Do C.B."/>
            <person name="Ebling H."/>
            <person name="Edwards K."/>
            <person name="Eickbush T."/>
            <person name="Evans J.D."/>
            <person name="Filipski A."/>
            <person name="Findeiss S."/>
            <person name="Freyhult E."/>
            <person name="Fulton L."/>
            <person name="Fulton R."/>
            <person name="Garcia A.C."/>
            <person name="Gardiner A."/>
            <person name="Garfield D.A."/>
            <person name="Garvin B.E."/>
            <person name="Gibson G."/>
            <person name="Gilbert D."/>
            <person name="Gnerre S."/>
            <person name="Godfrey J."/>
            <person name="Good R."/>
            <person name="Gotea V."/>
            <person name="Gravely B."/>
            <person name="Greenberg A.J."/>
            <person name="Griffiths-Jones S."/>
            <person name="Gross S."/>
            <person name="Guigo R."/>
            <person name="Gustafson E.A."/>
            <person name="Haerty W."/>
            <person name="Hahn M.W."/>
            <person name="Halligan D.L."/>
            <person name="Halpern A.L."/>
            <person name="Halter G.M."/>
            <person name="Han M.V."/>
            <person name="Heger A."/>
            <person name="Hillier L."/>
            <person name="Hinrichs A.S."/>
            <person name="Holmes I."/>
            <person name="Hoskins R.A."/>
            <person name="Hubisz M.J."/>
            <person name="Hultmark D."/>
            <person name="Huntley M.A."/>
            <person name="Jaffe D.B."/>
            <person name="Jagadeeshan S."/>
            <person name="Jeck W.R."/>
            <person name="Johnson J."/>
            <person name="Jones C.D."/>
            <person name="Jordan W.C."/>
            <person name="Karpen G.H."/>
            <person name="Kataoka E."/>
            <person name="Keightley P.D."/>
            <person name="Kheradpour P."/>
            <person name="Kirkness E.F."/>
            <person name="Koerich L.B."/>
            <person name="Kristiansen K."/>
            <person name="Kudrna D."/>
            <person name="Kulathinal R.J."/>
            <person name="Kumar S."/>
            <person name="Kwok R."/>
            <person name="Lander E."/>
            <person name="Langley C.H."/>
            <person name="Lapoint R."/>
            <person name="Lazzaro B.P."/>
            <person name="Lee S.J."/>
            <person name="Levesque L."/>
            <person name="Li R."/>
            <person name="Lin C.F."/>
            <person name="Lin M.F."/>
            <person name="Lindblad-Toh K."/>
            <person name="Llopart A."/>
            <person name="Long M."/>
            <person name="Low L."/>
            <person name="Lozovsky E."/>
            <person name="Lu J."/>
            <person name="Luo M."/>
            <person name="Machado C.A."/>
            <person name="Makalowski W."/>
            <person name="Marzo M."/>
            <person name="Matsuda M."/>
            <person name="Matzkin L."/>
            <person name="McAllister B."/>
            <person name="McBride C.S."/>
            <person name="McKernan B."/>
            <person name="McKernan K."/>
            <person name="Mendez-Lago M."/>
            <person name="Minx P."/>
            <person name="Mollenhauer M.U."/>
            <person name="Montooth K."/>
            <person name="Mount S.M."/>
            <person name="Mu X."/>
            <person name="Myers E."/>
            <person name="Negre B."/>
            <person name="Newfeld S."/>
            <person name="Nielsen R."/>
            <person name="Noor M.A."/>
            <person name="O'Grady P."/>
            <person name="Pachter L."/>
            <person name="Papaceit M."/>
            <person name="Parisi M.J."/>
            <person name="Parisi M."/>
            <person name="Parts L."/>
            <person name="Pedersen J.S."/>
            <person name="Pesole G."/>
            <person name="Phillippy A.M."/>
            <person name="Ponting C.P."/>
            <person name="Pop M."/>
            <person name="Porcelli D."/>
            <person name="Powell J.R."/>
            <person name="Prohaska S."/>
            <person name="Pruitt K."/>
            <person name="Puig M."/>
            <person name="Quesneville H."/>
            <person name="Ram K.R."/>
            <person name="Rand D."/>
            <person name="Rasmussen M.D."/>
            <person name="Reed L.K."/>
            <person name="Reenan R."/>
            <person name="Reily A."/>
            <person name="Remington K.A."/>
            <person name="Rieger T.T."/>
            <person name="Ritchie M.G."/>
            <person name="Robin C."/>
            <person name="Rogers Y.H."/>
            <person name="Rohde C."/>
            <person name="Rozas J."/>
            <person name="Rubenfield M.J."/>
            <person name="Ruiz A."/>
            <person name="Russo S."/>
            <person name="Salzberg S.L."/>
            <person name="Sanchez-Gracia A."/>
            <person name="Saranga D.J."/>
            <person name="Sato H."/>
            <person name="Schaeffer S.W."/>
            <person name="Schatz M.C."/>
            <person name="Schlenke T."/>
            <person name="Schwartz R."/>
            <person name="Segarra C."/>
            <person name="Singh R.S."/>
            <person name="Sirot L."/>
            <person name="Sirota M."/>
            <person name="Sisneros N.B."/>
            <person name="Smith C.D."/>
            <person name="Smith T.F."/>
            <person name="Spieth J."/>
            <person name="Stage D.E."/>
            <person name="Stark A."/>
            <person name="Stephan W."/>
            <person name="Strausberg R.L."/>
            <person name="Strempel S."/>
            <person name="Sturgill D."/>
            <person name="Sutton G."/>
            <person name="Sutton G.G."/>
            <person name="Tao W."/>
            <person name="Teichmann S."/>
            <person name="Tobari Y.N."/>
            <person name="Tomimura Y."/>
            <person name="Tsolas J.M."/>
            <person name="Valente V.L."/>
            <person name="Venter E."/>
            <person name="Venter J.C."/>
            <person name="Vicario S."/>
            <person name="Vieira F.G."/>
            <person name="Vilella A.J."/>
            <person name="Villasante A."/>
            <person name="Walenz B."/>
            <person name="Wang J."/>
            <person name="Wasserman M."/>
            <person name="Watts T."/>
            <person name="Wilson D."/>
            <person name="Wilson R.K."/>
            <person name="Wing R.A."/>
            <person name="Wolfner M.F."/>
            <person name="Wong A."/>
            <person name="Wong G.K."/>
            <person name="Wu C.I."/>
            <person name="Wu G."/>
            <person name="Yamamoto D."/>
            <person name="Yang H.P."/>
            <person name="Yang S.P."/>
            <person name="Yorke J.A."/>
            <person name="Yoshida K."/>
            <person name="Zdobnov E."/>
            <person name="Zhang P."/>
            <person name="Zhang Y."/>
            <person name="Zimin A.V."/>
            <person name="Baldwin J."/>
            <person name="Abdouelleil A."/>
            <person name="Abdulkadir J."/>
            <person name="Abebe A."/>
            <person name="Abera B."/>
            <person name="Abreu J."/>
            <person name="Acer S.C."/>
            <person name="Aftuck L."/>
            <person name="Alexander A."/>
            <person name="An P."/>
            <person name="Anderson E."/>
            <person name="Anderson S."/>
            <person name="Arachi H."/>
            <person name="Azer M."/>
            <person name="Bachantsang P."/>
            <person name="Barry A."/>
            <person name="Bayul T."/>
            <person name="Berlin A."/>
            <person name="Bessette D."/>
            <person name="Bloom T."/>
            <person name="Blye J."/>
            <person name="Boguslavskiy L."/>
            <person name="Bonnet C."/>
            <person name="Boukhgalter B."/>
            <person name="Bourzgui I."/>
            <person name="Brown A."/>
            <person name="Cahill P."/>
            <person name="Channer S."/>
            <person name="Cheshatsang Y."/>
            <person name="Chuda L."/>
            <person name="Citroen M."/>
            <person name="Collymore A."/>
            <person name="Cooke P."/>
            <person name="Costello M."/>
            <person name="D'Aco K."/>
            <person name="Daza R."/>
            <person name="De Haan G."/>
            <person name="DeGray S."/>
            <person name="DeMaso C."/>
            <person name="Dhargay N."/>
            <person name="Dooley K."/>
            <person name="Dooley E."/>
            <person name="Doricent M."/>
            <person name="Dorje P."/>
            <person name="Dorjee K."/>
            <person name="Dupes A."/>
            <person name="Elong R."/>
            <person name="Falk J."/>
            <person name="Farina A."/>
            <person name="Faro S."/>
            <person name="Ferguson D."/>
            <person name="Fisher S."/>
            <person name="Foley C.D."/>
            <person name="Franke A."/>
            <person name="Friedrich D."/>
            <person name="Gadbois L."/>
            <person name="Gearin G."/>
            <person name="Gearin C.R."/>
            <person name="Giannoukos G."/>
            <person name="Goode T."/>
            <person name="Graham J."/>
            <person name="Grandbois E."/>
            <person name="Grewal S."/>
            <person name="Gyaltsen K."/>
            <person name="Hafez N."/>
            <person name="Hagos B."/>
            <person name="Hall J."/>
            <person name="Henson C."/>
            <person name="Hollinger A."/>
            <person name="Honan T."/>
            <person name="Huard M.D."/>
            <person name="Hughes L."/>
            <person name="Hurhula B."/>
            <person name="Husby M.E."/>
            <person name="Kamat A."/>
            <person name="Kanga B."/>
            <person name="Kashin S."/>
            <person name="Khazanovich D."/>
            <person name="Kisner P."/>
            <person name="Lance K."/>
            <person name="Lara M."/>
            <person name="Lee W."/>
            <person name="Lennon N."/>
            <person name="Letendre F."/>
            <person name="LeVine R."/>
            <person name="Lipovsky A."/>
            <person name="Liu X."/>
            <person name="Liu J."/>
            <person name="Liu S."/>
            <person name="Lokyitsang T."/>
            <person name="Lokyitsang Y."/>
            <person name="Lubonja R."/>
            <person name="Lui A."/>
            <person name="MacDonald P."/>
            <person name="Magnisalis V."/>
            <person name="Maru K."/>
            <person name="Matthews C."/>
            <person name="McCusker W."/>
            <person name="McDonough S."/>
            <person name="Mehta T."/>
            <person name="Meldrim J."/>
            <person name="Meneus L."/>
            <person name="Mihai O."/>
            <person name="Mihalev A."/>
            <person name="Mihova T."/>
            <person name="Mittelman R."/>
            <person name="Mlenga V."/>
            <person name="Montmayeur A."/>
            <person name="Mulrain L."/>
            <person name="Navidi A."/>
            <person name="Naylor J."/>
            <person name="Negash T."/>
            <person name="Nguyen T."/>
            <person name="Nguyen N."/>
            <person name="Nicol R."/>
            <person name="Norbu C."/>
            <person name="Norbu N."/>
            <person name="Novod N."/>
            <person name="O'Neill B."/>
            <person name="Osman S."/>
            <person name="Markiewicz E."/>
            <person name="Oyono O.L."/>
            <person name="Patti C."/>
            <person name="Phunkhang P."/>
            <person name="Pierre F."/>
            <person name="Priest M."/>
            <person name="Raghuraman S."/>
            <person name="Rege F."/>
            <person name="Reyes R."/>
            <person name="Rise C."/>
            <person name="Rogov P."/>
            <person name="Ross K."/>
            <person name="Ryan E."/>
            <person name="Settipalli S."/>
            <person name="Shea T."/>
            <person name="Sherpa N."/>
            <person name="Shi L."/>
            <person name="Shih D."/>
            <person name="Sparrow T."/>
            <person name="Spaulding J."/>
            <person name="Stalker J."/>
            <person name="Stange-Thomann N."/>
            <person name="Stavropoulos S."/>
            <person name="Stone C."/>
            <person name="Strader C."/>
            <person name="Tesfaye S."/>
            <person name="Thomson T."/>
            <person name="Thoulutsang Y."/>
            <person name="Thoulutsang D."/>
            <person name="Topham K."/>
            <person name="Topping I."/>
            <person name="Tsamla T."/>
            <person name="Vassiliev H."/>
            <person name="Vo A."/>
            <person name="Wangchuk T."/>
            <person name="Wangdi T."/>
            <person name="Weiand M."/>
            <person name="Wilkinson J."/>
            <person name="Wilson A."/>
            <person name="Yadav S."/>
            <person name="Young G."/>
            <person name="Yu Q."/>
            <person name="Zembek L."/>
            <person name="Zhong D."/>
            <person name="Zimmer A."/>
            <person name="Zwirko Z."/>
            <person name="Jaffe D.B."/>
            <person name="Alvarez P."/>
            <person name="Brockman W."/>
            <person name="Butler J."/>
            <person name="Chin C."/>
            <person name="Gnerre S."/>
            <person name="Grabherr M."/>
            <person name="Kleber M."/>
            <person name="Mauceli E."/>
            <person name="MacCallum I."/>
        </authorList>
    </citation>
    <scope>NUCLEOTIDE SEQUENCE [LARGE SCALE GENOMIC DNA]</scope>
    <source>
        <strain evidence="12">Tucson 14024-0371.13</strain>
    </source>
</reference>
<name>B3M365_DROAN</name>
<dbReference type="InterPro" id="IPR014908">
    <property type="entry name" value="Nucleoporin_Nup133/Nup155_N"/>
</dbReference>
<evidence type="ECO:0000256" key="4">
    <source>
        <dbReference type="ARBA" id="ARBA00022816"/>
    </source>
</evidence>
<keyword evidence="12" id="KW-1185">Reference proteome</keyword>
<dbReference type="OrthoDB" id="103454at2759"/>
<keyword evidence="5" id="KW-0653">Protein transport</keyword>
<dbReference type="PANTHER" id="PTHR13405:SF11">
    <property type="entry name" value="NUCLEAR PORE COMPLEX PROTEIN NUP133"/>
    <property type="match status" value="1"/>
</dbReference>
<feature type="region of interest" description="Disordered" evidence="8">
    <location>
        <begin position="1"/>
        <end position="39"/>
    </location>
</feature>
<keyword evidence="6" id="KW-0811">Translocation</keyword>
<evidence type="ECO:0000256" key="7">
    <source>
        <dbReference type="ARBA" id="ARBA00023242"/>
    </source>
</evidence>
<dbReference type="InterPro" id="IPR007187">
    <property type="entry name" value="Nucleoporin_Nup133/Nup155_C"/>
</dbReference>
<dbReference type="FunCoup" id="B3M365">
    <property type="interactions" value="2397"/>
</dbReference>
<evidence type="ECO:0000256" key="5">
    <source>
        <dbReference type="ARBA" id="ARBA00022927"/>
    </source>
</evidence>
<comment type="similarity">
    <text evidence="2">Belongs to the nucleoporin Nup133 family.</text>
</comment>
<dbReference type="Gene3D" id="1.20.58.1380">
    <property type="match status" value="1"/>
</dbReference>
<gene>
    <name evidence="11" type="primary">Dana\GF17003</name>
    <name evidence="11" type="synonym">dana_GLEANR_18271</name>
    <name evidence="11" type="ORF">GF17003</name>
</gene>
<dbReference type="FunFam" id="1.20.58.1380:FF:000002">
    <property type="entry name" value="Nup133"/>
    <property type="match status" value="1"/>
</dbReference>
<dbReference type="InterPro" id="IPR037624">
    <property type="entry name" value="Nup133-like"/>
</dbReference>
<dbReference type="Pfam" id="PF03177">
    <property type="entry name" value="Nucleoporin_C"/>
    <property type="match status" value="1"/>
</dbReference>
<proteinExistence type="inferred from homology"/>
<evidence type="ECO:0000313" key="11">
    <source>
        <dbReference type="EMBL" id="EDV42465.1"/>
    </source>
</evidence>
<protein>
    <recommendedName>
        <fullName evidence="13">Nup133</fullName>
    </recommendedName>
</protein>
<dbReference type="Proteomes" id="UP000007801">
    <property type="component" value="Unassembled WGS sequence"/>
</dbReference>
<dbReference type="SUPFAM" id="SSF117289">
    <property type="entry name" value="Nucleoporin domain"/>
    <property type="match status" value="1"/>
</dbReference>
<dbReference type="Gene3D" id="2.130.10.10">
    <property type="entry name" value="YVTN repeat-like/Quinoprotein amine dehydrogenase"/>
    <property type="match status" value="1"/>
</dbReference>
<dbReference type="EMBL" id="CH902617">
    <property type="protein sequence ID" value="EDV42465.1"/>
    <property type="molecule type" value="Genomic_DNA"/>
</dbReference>
<evidence type="ECO:0000256" key="8">
    <source>
        <dbReference type="SAM" id="MobiDB-lite"/>
    </source>
</evidence>
<dbReference type="GO" id="GO:0000972">
    <property type="term" value="P:transcription-dependent tethering of RNA polymerase II gene DNA at nuclear periphery"/>
    <property type="evidence" value="ECO:0007669"/>
    <property type="project" value="TreeGrafter"/>
</dbReference>
<dbReference type="OMA" id="TRKYEEY"/>
<dbReference type="STRING" id="7217.B3M365"/>
<dbReference type="GeneID" id="6499792"/>
<sequence>MERNMQKQLYGLSRESSPGLRRYSMPTGPTADSTRKSFFGGNASSAQLSTNLKKTALSNSRHSLSIRSTQSIPGIRSDYNVVESYGCPLPVVVNEALTFAGAGSATVTAKVAQNGWAWVIQGRRLLIWQYKDQSKSGSPPRANKPTGRRAGGLAQCRELTLPYSDLGHKSDLVSVFQTEGQQMASCISVSATGDVRYWSSIAHDGNSVDLSILTGQEFVQLLNLPKQQGYLAVTTTCNLVFLRVGLTNGRYTLHHKTIKPATSILGGFGKKFASILIGMNTGGDKDQALVGMCCESNSADGETVVSVLSDRAIQRWSLTNKGNAENLIYEDGEIVRRIRDEFKQKFWNVRLPADNLEIDMHLLDFHVVKNKSYILAGAVNAAHAPQMCYALVLATPQAESVVLETFTPLKITKFYSPKSEEDCLRLRFVVGSGHIYLYTPKVVYPLHLTNAVPTAELEAEKIEFHLHDDRILSAAICSHLPLFFSRTHGLVSITPGDFDGTELLNMSSCNTPDLFAPASFNASFGGLGDQSALSGSSNNLHMFELDPDDVYNELVDEVGQLKAAFLYQLKRNNNMAKTIVGDMMRTIADVDRTGAPLDAYKLDRIVITIAEDLAEDLPIADPRWEEAVADQDSHRHALGSSRSMQIINQLRDKIIAFQHFITFLHSSGVWEKLNAIPCGSNVLKPTSFVLSDICEKIVAAMALRSLQNKLPKLIEEAIDATVAMWDEKPHGSLTNQDIFYVKLCKFQYIFEALADIADDRIAAQSQTTVSVAHFITDINSIVLDTLGQVFRHREQHANSFRLHNDKLGPFENLPWTAMAGNAGVRDTLTRLIDISVRYGSHCVSETDLKHLLYQQIFEMVDLVLDGRRTYLESVRDSEKFNVLQQQFEAQRRELISVLIKDRQYEYAAKLAEKYLDFQSLVVICDETQDKERLDEYTSQYEEFDFSQFAINWHLRQNRHGEVFERFKGNQTALAQFMRDHPSLGWIQLIFNGDFERAAKVLYELAQCETEFVSRKKSMLSLAKLAAFAAADSDLTAQVEKINSDLSLVEYQAHLGHDILTTFGFDATEQKVLKAEEIINMFIAEENDTATETEFRKALELLNYVEQPYDMRHKIWCAAIKRDNWTDYDPNNGVEYMHKLLFFKIIEISQVMGQEADSFLPPMEDFLESVELGDLPLQKPFQYLLKLTYEYVAEMYRQLDDMEV</sequence>
<feature type="domain" description="Nucleoporin Nup133/Nup155-like C-terminal" evidence="9">
    <location>
        <begin position="867"/>
        <end position="1069"/>
    </location>
</feature>
<dbReference type="FunFam" id="1.25.40.700:FF:000002">
    <property type="entry name" value="Nup133"/>
    <property type="match status" value="1"/>
</dbReference>
<keyword evidence="3" id="KW-0813">Transport</keyword>
<dbReference type="CTD" id="55746"/>
<dbReference type="PhylomeDB" id="B3M365"/>
<dbReference type="KEGG" id="dan:6499792"/>
<comment type="subcellular location">
    <subcellularLocation>
        <location evidence="1">Nucleus envelope</location>
    </subcellularLocation>
</comment>
<evidence type="ECO:0000256" key="2">
    <source>
        <dbReference type="ARBA" id="ARBA00005569"/>
    </source>
</evidence>
<evidence type="ECO:0000313" key="12">
    <source>
        <dbReference type="Proteomes" id="UP000007801"/>
    </source>
</evidence>
<evidence type="ECO:0000256" key="6">
    <source>
        <dbReference type="ARBA" id="ARBA00023010"/>
    </source>
</evidence>
<dbReference type="eggNOG" id="KOG4121">
    <property type="taxonomic scope" value="Eukaryota"/>
</dbReference>
<dbReference type="Pfam" id="PF08801">
    <property type="entry name" value="Nucleoporin_N"/>
    <property type="match status" value="1"/>
</dbReference>